<evidence type="ECO:0000256" key="3">
    <source>
        <dbReference type="ARBA" id="ARBA00023163"/>
    </source>
</evidence>
<keyword evidence="3" id="KW-0804">Transcription</keyword>
<feature type="domain" description="HTH araC/xylS-type" evidence="4">
    <location>
        <begin position="277"/>
        <end position="375"/>
    </location>
</feature>
<dbReference type="EMBL" id="JARVCO010000008">
    <property type="protein sequence ID" value="MDZ8118450.1"/>
    <property type="molecule type" value="Genomic_DNA"/>
</dbReference>
<dbReference type="SUPFAM" id="SSF46689">
    <property type="entry name" value="Homeodomain-like"/>
    <property type="match status" value="2"/>
</dbReference>
<dbReference type="InterPro" id="IPR018060">
    <property type="entry name" value="HTH_AraC"/>
</dbReference>
<keyword evidence="6" id="KW-1185">Reference proteome</keyword>
<evidence type="ECO:0000256" key="2">
    <source>
        <dbReference type="ARBA" id="ARBA00023125"/>
    </source>
</evidence>
<evidence type="ECO:0000259" key="4">
    <source>
        <dbReference type="PROSITE" id="PS01124"/>
    </source>
</evidence>
<sequence>MKMKRAKEIKRVAILVDSTTSWSRLLIEGILEYSKAQGPWHIHLEPQPRDHLLHLPEGWKGDGIICRVSSREIAEHLHALNLPVVNISAMQIEGADFPRVITSPESEARLIRETFKSRGFRNLAYLGDLSQAYVNRHCSIVEAEMNNAGIRIDRFSTADGRDMTEWLKNLPKPVGVICWGPSLGHQVIDLCQLAGIIVPHDVAVLGTDYDELLSEASYPPQAGVRFNVEQIGMTSASVLDSLMQGEIPKQKEWRLEPKGIVEKLSIDTVAVDDPRMASVMRYLREHALEPITVDEILKANPMARRSLERRFRRLYGCSIVEQIRQLRINHARRLLAETDESVTVIAEACGFSSYNYLNRVFKQATGLTPSQYRSEQRLHSRG</sequence>
<evidence type="ECO:0000313" key="5">
    <source>
        <dbReference type="EMBL" id="MDZ8118450.1"/>
    </source>
</evidence>
<dbReference type="Pfam" id="PF22177">
    <property type="entry name" value="PBP1_XylR"/>
    <property type="match status" value="1"/>
</dbReference>
<dbReference type="Gene3D" id="1.10.10.60">
    <property type="entry name" value="Homeodomain-like"/>
    <property type="match status" value="1"/>
</dbReference>
<keyword evidence="1" id="KW-0805">Transcription regulation</keyword>
<dbReference type="InterPro" id="IPR054031">
    <property type="entry name" value="XylR_PBP1"/>
</dbReference>
<protein>
    <submittedName>
        <fullName evidence="5">DNA-binding transcriptional regulator</fullName>
    </submittedName>
</protein>
<dbReference type="Pfam" id="PF12833">
    <property type="entry name" value="HTH_18"/>
    <property type="match status" value="1"/>
</dbReference>
<dbReference type="CDD" id="cd01543">
    <property type="entry name" value="PBP1_XylR"/>
    <property type="match status" value="1"/>
</dbReference>
<dbReference type="SMART" id="SM00342">
    <property type="entry name" value="HTH_ARAC"/>
    <property type="match status" value="1"/>
</dbReference>
<organism evidence="5 6">
    <name type="scientific">Pontiella agarivorans</name>
    <dbReference type="NCBI Taxonomy" id="3038953"/>
    <lineage>
        <taxon>Bacteria</taxon>
        <taxon>Pseudomonadati</taxon>
        <taxon>Kiritimatiellota</taxon>
        <taxon>Kiritimatiellia</taxon>
        <taxon>Kiritimatiellales</taxon>
        <taxon>Pontiellaceae</taxon>
        <taxon>Pontiella</taxon>
    </lineage>
</organism>
<gene>
    <name evidence="5" type="ORF">P9H32_07375</name>
</gene>
<dbReference type="InterPro" id="IPR009057">
    <property type="entry name" value="Homeodomain-like_sf"/>
</dbReference>
<evidence type="ECO:0000313" key="6">
    <source>
        <dbReference type="Proteomes" id="UP001290861"/>
    </source>
</evidence>
<dbReference type="Gene3D" id="3.40.50.2300">
    <property type="match status" value="2"/>
</dbReference>
<comment type="caution">
    <text evidence="5">The sequence shown here is derived from an EMBL/GenBank/DDBJ whole genome shotgun (WGS) entry which is preliminary data.</text>
</comment>
<dbReference type="PANTHER" id="PTHR43280">
    <property type="entry name" value="ARAC-FAMILY TRANSCRIPTIONAL REGULATOR"/>
    <property type="match status" value="1"/>
</dbReference>
<reference evidence="5 6" key="1">
    <citation type="journal article" date="2024" name="Appl. Environ. Microbiol.">
        <title>Pontiella agarivorans sp. nov., a novel marine anaerobic bacterium capable of degrading macroalgal polysaccharides and fixing nitrogen.</title>
        <authorList>
            <person name="Liu N."/>
            <person name="Kivenson V."/>
            <person name="Peng X."/>
            <person name="Cui Z."/>
            <person name="Lankiewicz T.S."/>
            <person name="Gosselin K.M."/>
            <person name="English C.J."/>
            <person name="Blair E.M."/>
            <person name="O'Malley M.A."/>
            <person name="Valentine D.L."/>
        </authorList>
    </citation>
    <scope>NUCLEOTIDE SEQUENCE [LARGE SCALE GENOMIC DNA]</scope>
    <source>
        <strain evidence="5 6">NLcol2</strain>
    </source>
</reference>
<keyword evidence="2 5" id="KW-0238">DNA-binding</keyword>
<name>A0ABU5MW63_9BACT</name>
<dbReference type="InterPro" id="IPR018062">
    <property type="entry name" value="HTH_AraC-typ_CS"/>
</dbReference>
<dbReference type="SUPFAM" id="SSF53822">
    <property type="entry name" value="Periplasmic binding protein-like I"/>
    <property type="match status" value="1"/>
</dbReference>
<evidence type="ECO:0000256" key="1">
    <source>
        <dbReference type="ARBA" id="ARBA00023015"/>
    </source>
</evidence>
<dbReference type="GO" id="GO:0003677">
    <property type="term" value="F:DNA binding"/>
    <property type="evidence" value="ECO:0007669"/>
    <property type="project" value="UniProtKB-KW"/>
</dbReference>
<dbReference type="PROSITE" id="PS00041">
    <property type="entry name" value="HTH_ARAC_FAMILY_1"/>
    <property type="match status" value="1"/>
</dbReference>
<dbReference type="PROSITE" id="PS01124">
    <property type="entry name" value="HTH_ARAC_FAMILY_2"/>
    <property type="match status" value="1"/>
</dbReference>
<accession>A0ABU5MW63</accession>
<dbReference type="Proteomes" id="UP001290861">
    <property type="component" value="Unassembled WGS sequence"/>
</dbReference>
<dbReference type="InterPro" id="IPR046335">
    <property type="entry name" value="LacI/GalR-like_sensor"/>
</dbReference>
<dbReference type="Pfam" id="PF13377">
    <property type="entry name" value="Peripla_BP_3"/>
    <property type="match status" value="1"/>
</dbReference>
<dbReference type="InterPro" id="IPR028082">
    <property type="entry name" value="Peripla_BP_I"/>
</dbReference>
<dbReference type="PANTHER" id="PTHR43280:SF28">
    <property type="entry name" value="HTH-TYPE TRANSCRIPTIONAL ACTIVATOR RHAS"/>
    <property type="match status" value="1"/>
</dbReference>
<proteinExistence type="predicted"/>